<dbReference type="EMBL" id="LOTN01000034">
    <property type="protein sequence ID" value="KUZ89685.1"/>
    <property type="molecule type" value="Genomic_DNA"/>
</dbReference>
<dbReference type="Gene3D" id="3.40.640.10">
    <property type="entry name" value="Type I PLP-dependent aspartate aminotransferase-like (Major domain)"/>
    <property type="match status" value="1"/>
</dbReference>
<dbReference type="AlphaFoldDB" id="A0A102K615"/>
<protein>
    <recommendedName>
        <fullName evidence="3">cysteine desulfurase</fullName>
        <ecNumber evidence="3">2.8.1.7</ecNumber>
    </recommendedName>
</protein>
<evidence type="ECO:0000256" key="2">
    <source>
        <dbReference type="ARBA" id="ARBA00010447"/>
    </source>
</evidence>
<dbReference type="PANTHER" id="PTHR43586:SF8">
    <property type="entry name" value="CYSTEINE DESULFURASE 1, CHLOROPLASTIC"/>
    <property type="match status" value="1"/>
</dbReference>
<comment type="similarity">
    <text evidence="2">Belongs to the class-V pyridoxal-phosphate-dependent aminotransferase family. Csd subfamily.</text>
</comment>
<dbReference type="InterPro" id="IPR015421">
    <property type="entry name" value="PyrdxlP-dep_Trfase_major"/>
</dbReference>
<gene>
    <name evidence="9" type="ORF">WI38_16150</name>
</gene>
<dbReference type="EC" id="2.8.1.7" evidence="3"/>
<dbReference type="PANTHER" id="PTHR43586">
    <property type="entry name" value="CYSTEINE DESULFURASE"/>
    <property type="match status" value="1"/>
</dbReference>
<dbReference type="InterPro" id="IPR015424">
    <property type="entry name" value="PyrdxlP-dep_Trfase"/>
</dbReference>
<dbReference type="GO" id="GO:0030170">
    <property type="term" value="F:pyridoxal phosphate binding"/>
    <property type="evidence" value="ECO:0007669"/>
    <property type="project" value="InterPro"/>
</dbReference>
<evidence type="ECO:0000256" key="6">
    <source>
        <dbReference type="ARBA" id="ARBA00050776"/>
    </source>
</evidence>
<dbReference type="NCBIfam" id="TIGR01979">
    <property type="entry name" value="sufS"/>
    <property type="match status" value="1"/>
</dbReference>
<dbReference type="GO" id="GO:0031071">
    <property type="term" value="F:cysteine desulfurase activity"/>
    <property type="evidence" value="ECO:0007669"/>
    <property type="project" value="UniProtKB-EC"/>
</dbReference>
<evidence type="ECO:0000313" key="10">
    <source>
        <dbReference type="Proteomes" id="UP000065521"/>
    </source>
</evidence>
<evidence type="ECO:0000256" key="5">
    <source>
        <dbReference type="ARBA" id="ARBA00022898"/>
    </source>
</evidence>
<proteinExistence type="inferred from homology"/>
<comment type="caution">
    <text evidence="9">The sequence shown here is derived from an EMBL/GenBank/DDBJ whole genome shotgun (WGS) entry which is preliminary data.</text>
</comment>
<dbReference type="SUPFAM" id="SSF53383">
    <property type="entry name" value="PLP-dependent transferases"/>
    <property type="match status" value="1"/>
</dbReference>
<dbReference type="CDD" id="cd06453">
    <property type="entry name" value="SufS_like"/>
    <property type="match status" value="1"/>
</dbReference>
<feature type="domain" description="Aminotransferase class V" evidence="8">
    <location>
        <begin position="288"/>
        <end position="657"/>
    </location>
</feature>
<organism evidence="9 10">
    <name type="scientific">Burkholderia ubonensis</name>
    <dbReference type="NCBI Taxonomy" id="101571"/>
    <lineage>
        <taxon>Bacteria</taxon>
        <taxon>Pseudomonadati</taxon>
        <taxon>Pseudomonadota</taxon>
        <taxon>Betaproteobacteria</taxon>
        <taxon>Burkholderiales</taxon>
        <taxon>Burkholderiaceae</taxon>
        <taxon>Burkholderia</taxon>
        <taxon>Burkholderia cepacia complex</taxon>
    </lineage>
</organism>
<evidence type="ECO:0000256" key="4">
    <source>
        <dbReference type="ARBA" id="ARBA00022679"/>
    </source>
</evidence>
<dbReference type="Gene3D" id="3.90.1150.10">
    <property type="entry name" value="Aspartate Aminotransferase, domain 1"/>
    <property type="match status" value="1"/>
</dbReference>
<keyword evidence="5" id="KW-0663">Pyridoxal phosphate</keyword>
<accession>A0A102K615</accession>
<dbReference type="InterPro" id="IPR010970">
    <property type="entry name" value="Cys_dSase_SufS"/>
</dbReference>
<evidence type="ECO:0000313" key="9">
    <source>
        <dbReference type="EMBL" id="KUZ89685.1"/>
    </source>
</evidence>
<evidence type="ECO:0000256" key="1">
    <source>
        <dbReference type="ARBA" id="ARBA00001933"/>
    </source>
</evidence>
<comment type="catalytic activity">
    <reaction evidence="6">
        <text>(sulfur carrier)-H + L-cysteine = (sulfur carrier)-SH + L-alanine</text>
        <dbReference type="Rhea" id="RHEA:43892"/>
        <dbReference type="Rhea" id="RHEA-COMP:14737"/>
        <dbReference type="Rhea" id="RHEA-COMP:14739"/>
        <dbReference type="ChEBI" id="CHEBI:29917"/>
        <dbReference type="ChEBI" id="CHEBI:35235"/>
        <dbReference type="ChEBI" id="CHEBI:57972"/>
        <dbReference type="ChEBI" id="CHEBI:64428"/>
        <dbReference type="EC" id="2.8.1.7"/>
    </reaction>
</comment>
<keyword evidence="4" id="KW-0808">Transferase</keyword>
<dbReference type="Pfam" id="PF00266">
    <property type="entry name" value="Aminotran_5"/>
    <property type="match status" value="1"/>
</dbReference>
<dbReference type="NCBIfam" id="NF041166">
    <property type="entry name" value="f2_encap_cargo1"/>
    <property type="match status" value="1"/>
</dbReference>
<dbReference type="GO" id="GO:0006534">
    <property type="term" value="P:cysteine metabolic process"/>
    <property type="evidence" value="ECO:0007669"/>
    <property type="project" value="InterPro"/>
</dbReference>
<dbReference type="Proteomes" id="UP000065521">
    <property type="component" value="Unassembled WGS sequence"/>
</dbReference>
<dbReference type="InterPro" id="IPR015422">
    <property type="entry name" value="PyrdxlP-dep_Trfase_small"/>
</dbReference>
<name>A0A102K615_9BURK</name>
<comment type="cofactor">
    <cofactor evidence="1">
        <name>pyridoxal 5'-phosphate</name>
        <dbReference type="ChEBI" id="CHEBI:597326"/>
    </cofactor>
</comment>
<feature type="region of interest" description="Disordered" evidence="7">
    <location>
        <begin position="1"/>
        <end position="25"/>
    </location>
</feature>
<sequence length="670" mass="69591">MTIPTPTVNSGLPGSDLPHAPLPAGLPDPATLARLASEFFATPPGQAAAPELSAGSGAVGGVPSALPAAAPILASVSNPAPAGSPLAGPGGTGTGVPGLALPQGKVAGANLAPSAPTHVLSLGNRAPALAPHAAAQNGLPDSVVSIAPAFEPRVGGAALGVPQASALAADAAPTAAPAAGASPYYFTDGALQGWQATPQDIVVPSHGLASPEAFGLPGDDALRELLASNRHTPAPSAPQGAIPRYFIDDAQAAEPHALAGGAHPPFDVNAIRRDFPILQERVNGKQLVWFDNAATTHKPQAVLDRLAYFYAHENSNIHRAAHALAGRATDAYEHARDTVRRFIGAASPDEIVFVRGTTEAINLIAKTWGAQNVGEGDEIVVSHLEHHANIVPWQQLAAQKGAKLRVIPVDDSGQVLLDEYRKLLNDRTKIVSVTQVSNALGTVVPVKEIVELAHRAGAKALVDGAQSISHMRVDVQALDADFFVFSGHKIYGPTGIGVVYGKRAILDDMPPWQGGGNMIADVTFERTVFQPPPNRFEAGTGNIADAVGLGAALDYVSRVGIENIARYEHDLLAYATSVLAPVPGVRLVGTARDKASVLSFVLKGYETEEVGQALNEEGIAVRSGHHCAQPILRRFGLEATVRPSLAFYNTCDEVDALVSVVRRLASRRRG</sequence>
<dbReference type="RefSeq" id="WP_059633885.1">
    <property type="nucleotide sequence ID" value="NZ_LOTK01000044.1"/>
</dbReference>
<evidence type="ECO:0000256" key="3">
    <source>
        <dbReference type="ARBA" id="ARBA00012239"/>
    </source>
</evidence>
<feature type="compositionally biased region" description="Polar residues" evidence="7">
    <location>
        <begin position="1"/>
        <end position="12"/>
    </location>
</feature>
<evidence type="ECO:0000259" key="8">
    <source>
        <dbReference type="Pfam" id="PF00266"/>
    </source>
</evidence>
<evidence type="ECO:0000256" key="7">
    <source>
        <dbReference type="SAM" id="MobiDB-lite"/>
    </source>
</evidence>
<dbReference type="InterPro" id="IPR000192">
    <property type="entry name" value="Aminotrans_V_dom"/>
</dbReference>
<reference evidence="9 10" key="1">
    <citation type="submission" date="2015-11" db="EMBL/GenBank/DDBJ databases">
        <title>Expanding the genomic diversity of Burkholderia species for the development of highly accurate diagnostics.</title>
        <authorList>
            <person name="Sahl J."/>
            <person name="Keim P."/>
            <person name="Wagner D."/>
        </authorList>
    </citation>
    <scope>NUCLEOTIDE SEQUENCE [LARGE SCALE GENOMIC DNA]</scope>
    <source>
        <strain evidence="9 10">RF32-BP4</strain>
    </source>
</reference>